<dbReference type="EMBL" id="LGRX02010839">
    <property type="protein sequence ID" value="KAK3269605.1"/>
    <property type="molecule type" value="Genomic_DNA"/>
</dbReference>
<evidence type="ECO:0000313" key="4">
    <source>
        <dbReference type="Proteomes" id="UP001190700"/>
    </source>
</evidence>
<organism evidence="3 4">
    <name type="scientific">Cymbomonas tetramitiformis</name>
    <dbReference type="NCBI Taxonomy" id="36881"/>
    <lineage>
        <taxon>Eukaryota</taxon>
        <taxon>Viridiplantae</taxon>
        <taxon>Chlorophyta</taxon>
        <taxon>Pyramimonadophyceae</taxon>
        <taxon>Pyramimonadales</taxon>
        <taxon>Pyramimonadaceae</taxon>
        <taxon>Cymbomonas</taxon>
    </lineage>
</organism>
<evidence type="ECO:0000256" key="2">
    <source>
        <dbReference type="SAM" id="Phobius"/>
    </source>
</evidence>
<evidence type="ECO:0000256" key="1">
    <source>
        <dbReference type="SAM" id="MobiDB-lite"/>
    </source>
</evidence>
<keyword evidence="2" id="KW-0472">Membrane</keyword>
<feature type="region of interest" description="Disordered" evidence="1">
    <location>
        <begin position="377"/>
        <end position="400"/>
    </location>
</feature>
<dbReference type="Proteomes" id="UP001190700">
    <property type="component" value="Unassembled WGS sequence"/>
</dbReference>
<sequence length="692" mass="78276">MHAWRDTPNECSHLYNGVERGTSRVQSESNNEVETATSGSNDMEVDARNPRSEDIYDLNKQFDKDEGKIELDKFVNEAERVHEKTERHLIQDLDMELKNSISNGFQSDLFSSQPTDTALNEKLRSHWNSVRCSAWEMCAATIGVLGSYIGVGEAFTGASQLYQAGMHHRRDILQNRLYHRQAYAQADRHHKEGLNFETEIYKQNWRWHKESIIWGMNEAEAHLRQVINDMREAHKEADRDLFDQHNMQLQSLSTVSTLLLASGFALVVEGRLPAHPGTLLDVDPEYVVIAYYASLGIAIVFMSTSLLCGIWLGDEMSTFMRKQTKQQQGQLKDLRRAAHDWNEALMNMHLDAGAEAGAASDLRRAPQDCEAGAASDLRRAPQDCEAPATSAPGTQGRAALDRSASRFEASAVGMEKLGEMKTKQKEFSEKLWEQTYIERKPSRFRPARMMATGECMFEHQSSYFPKLVTSFQRWFELECRLLDWMIKLAFVLGTFMIMQALVFYVIAHLCGDEPDTGEAQSVTAALVFCSALALFLVMLCLMFAIKMLFPRNPEPKNPFNVMKVLKNAEKLFGNFHKLSLVIQNQHGTQETGVKMSVFAAVLGIGQNGAAGGNSEAAAAEVERIVEEIHKILHSDRIQVHVLYGIFSAHYEKQKKKEKAIKCLRALPTDGFSEVISLKEWKEEVLNCIYFSH</sequence>
<feature type="transmembrane region" description="Helical" evidence="2">
    <location>
        <begin position="288"/>
        <end position="312"/>
    </location>
</feature>
<name>A0AAE0G159_9CHLO</name>
<comment type="caution">
    <text evidence="3">The sequence shown here is derived from an EMBL/GenBank/DDBJ whole genome shotgun (WGS) entry which is preliminary data.</text>
</comment>
<gene>
    <name evidence="3" type="ORF">CYMTET_21961</name>
</gene>
<dbReference type="AlphaFoldDB" id="A0AAE0G159"/>
<feature type="transmembrane region" description="Helical" evidence="2">
    <location>
        <begin position="488"/>
        <end position="509"/>
    </location>
</feature>
<proteinExistence type="predicted"/>
<keyword evidence="2" id="KW-1133">Transmembrane helix</keyword>
<reference evidence="3 4" key="1">
    <citation type="journal article" date="2015" name="Genome Biol. Evol.">
        <title>Comparative Genomics of a Bacterivorous Green Alga Reveals Evolutionary Causalities and Consequences of Phago-Mixotrophic Mode of Nutrition.</title>
        <authorList>
            <person name="Burns J.A."/>
            <person name="Paasch A."/>
            <person name="Narechania A."/>
            <person name="Kim E."/>
        </authorList>
    </citation>
    <scope>NUCLEOTIDE SEQUENCE [LARGE SCALE GENOMIC DNA]</scope>
    <source>
        <strain evidence="3 4">PLY_AMNH</strain>
    </source>
</reference>
<feature type="region of interest" description="Disordered" evidence="1">
    <location>
        <begin position="20"/>
        <end position="50"/>
    </location>
</feature>
<keyword evidence="2" id="KW-0812">Transmembrane</keyword>
<feature type="transmembrane region" description="Helical" evidence="2">
    <location>
        <begin position="249"/>
        <end position="268"/>
    </location>
</feature>
<feature type="compositionally biased region" description="Polar residues" evidence="1">
    <location>
        <begin position="23"/>
        <end position="41"/>
    </location>
</feature>
<keyword evidence="4" id="KW-1185">Reference proteome</keyword>
<feature type="transmembrane region" description="Helical" evidence="2">
    <location>
        <begin position="521"/>
        <end position="545"/>
    </location>
</feature>
<accession>A0AAE0G159</accession>
<protein>
    <submittedName>
        <fullName evidence="3">Uncharacterized protein</fullName>
    </submittedName>
</protein>
<evidence type="ECO:0000313" key="3">
    <source>
        <dbReference type="EMBL" id="KAK3269605.1"/>
    </source>
</evidence>